<dbReference type="Proteomes" id="UP000622017">
    <property type="component" value="Unassembled WGS sequence"/>
</dbReference>
<evidence type="ECO:0008006" key="4">
    <source>
        <dbReference type="Google" id="ProtNLM"/>
    </source>
</evidence>
<protein>
    <recommendedName>
        <fullName evidence="4">DUF937 domain-containing protein</fullName>
    </recommendedName>
</protein>
<evidence type="ECO:0000313" key="3">
    <source>
        <dbReference type="Proteomes" id="UP000622017"/>
    </source>
</evidence>
<feature type="compositionally biased region" description="Low complexity" evidence="1">
    <location>
        <begin position="155"/>
        <end position="164"/>
    </location>
</feature>
<dbReference type="EMBL" id="JACSCY010000007">
    <property type="protein sequence ID" value="MBC6611419.1"/>
    <property type="molecule type" value="Genomic_DNA"/>
</dbReference>
<gene>
    <name evidence="2" type="ORF">H8B15_10820</name>
</gene>
<name>A0ABR7MK04_9BACT</name>
<proteinExistence type="predicted"/>
<organism evidence="2 3">
    <name type="scientific">Hymenobacter citatus</name>
    <dbReference type="NCBI Taxonomy" id="2763506"/>
    <lineage>
        <taxon>Bacteria</taxon>
        <taxon>Pseudomonadati</taxon>
        <taxon>Bacteroidota</taxon>
        <taxon>Cytophagia</taxon>
        <taxon>Cytophagales</taxon>
        <taxon>Hymenobacteraceae</taxon>
        <taxon>Hymenobacter</taxon>
    </lineage>
</organism>
<accession>A0ABR7MK04</accession>
<feature type="region of interest" description="Disordered" evidence="1">
    <location>
        <begin position="149"/>
        <end position="177"/>
    </location>
</feature>
<evidence type="ECO:0000256" key="1">
    <source>
        <dbReference type="SAM" id="MobiDB-lite"/>
    </source>
</evidence>
<sequence length="177" mass="18910">MNTSALLPRLLQAAKSTGLAAWQTGQLFRRAVATALTAVHDVLQAEIQKGNMQLVSDFVTSKALPAARALLLERMAARVLVRLGLRGALASNVVGWVLPLVLEQLVQAGHKTGFFNKVQSNTTILDALSRLDELKQTVWKRLVPDAGTGAEVLPDDTPTPLLLPQHVSAPPAPASQT</sequence>
<comment type="caution">
    <text evidence="2">The sequence shown here is derived from an EMBL/GenBank/DDBJ whole genome shotgun (WGS) entry which is preliminary data.</text>
</comment>
<evidence type="ECO:0000313" key="2">
    <source>
        <dbReference type="EMBL" id="MBC6611419.1"/>
    </source>
</evidence>
<dbReference type="RefSeq" id="WP_187319704.1">
    <property type="nucleotide sequence ID" value="NZ_JACSCY010000007.1"/>
</dbReference>
<keyword evidence="3" id="KW-1185">Reference proteome</keyword>
<reference evidence="2 3" key="1">
    <citation type="submission" date="2020-08" db="EMBL/GenBank/DDBJ databases">
        <title>Hymenobacter sp.</title>
        <authorList>
            <person name="Kim M.K."/>
        </authorList>
    </citation>
    <scope>NUCLEOTIDE SEQUENCE [LARGE SCALE GENOMIC DNA]</scope>
    <source>
        <strain evidence="2 3">BT507</strain>
    </source>
</reference>